<evidence type="ECO:0000259" key="1">
    <source>
        <dbReference type="PROSITE" id="PS50878"/>
    </source>
</evidence>
<protein>
    <recommendedName>
        <fullName evidence="1">Reverse transcriptase domain-containing protein</fullName>
    </recommendedName>
</protein>
<dbReference type="EMBL" id="JANQDX010000015">
    <property type="protein sequence ID" value="KAL0911164.1"/>
    <property type="molecule type" value="Genomic_DNA"/>
</dbReference>
<evidence type="ECO:0000313" key="3">
    <source>
        <dbReference type="Proteomes" id="UP001552299"/>
    </source>
</evidence>
<name>A0ABD0UED1_DENTH</name>
<comment type="caution">
    <text evidence="2">The sequence shown here is derived from an EMBL/GenBank/DDBJ whole genome shotgun (WGS) entry which is preliminary data.</text>
</comment>
<feature type="domain" description="Reverse transcriptase" evidence="1">
    <location>
        <begin position="1"/>
        <end position="85"/>
    </location>
</feature>
<keyword evidence="3" id="KW-1185">Reference proteome</keyword>
<gene>
    <name evidence="2" type="ORF">M5K25_019281</name>
</gene>
<accession>A0ABD0UED1</accession>
<dbReference type="PANTHER" id="PTHR33116:SF86">
    <property type="entry name" value="REVERSE TRANSCRIPTASE DOMAIN-CONTAINING PROTEIN"/>
    <property type="match status" value="1"/>
</dbReference>
<dbReference type="Proteomes" id="UP001552299">
    <property type="component" value="Unassembled WGS sequence"/>
</dbReference>
<sequence>MHMTDFQLSHLIYADDLLVFGRADSLNCTRLMRTLNMFSNFSGLQLNLQKSSLIISPYVSCPNDISMALQIFNPSPKITYLGIPISLGRIKISDFDPLLEKVTSLLSGWRARLLSFDGRLQYIKYTITNTVAYWIRCSIIPKSICKAIGKLCSKFLYHGALDSRRLQLISWYNTCKPHSFGGLGIASLQGLHFAYNCSIIMRCYNMPSPLSKWLLARYYSPWKPPQANDTAFWKSICNSTDG</sequence>
<evidence type="ECO:0000313" key="2">
    <source>
        <dbReference type="EMBL" id="KAL0911164.1"/>
    </source>
</evidence>
<proteinExistence type="predicted"/>
<reference evidence="2 3" key="1">
    <citation type="journal article" date="2024" name="Plant Biotechnol. J.">
        <title>Dendrobium thyrsiflorum genome and its molecular insights into genes involved in important horticultural traits.</title>
        <authorList>
            <person name="Chen B."/>
            <person name="Wang J.Y."/>
            <person name="Zheng P.J."/>
            <person name="Li K.L."/>
            <person name="Liang Y.M."/>
            <person name="Chen X.F."/>
            <person name="Zhang C."/>
            <person name="Zhao X."/>
            <person name="He X."/>
            <person name="Zhang G.Q."/>
            <person name="Liu Z.J."/>
            <person name="Xu Q."/>
        </authorList>
    </citation>
    <scope>NUCLEOTIDE SEQUENCE [LARGE SCALE GENOMIC DNA]</scope>
    <source>
        <strain evidence="2">GZMU011</strain>
    </source>
</reference>
<dbReference type="PANTHER" id="PTHR33116">
    <property type="entry name" value="REVERSE TRANSCRIPTASE ZINC-BINDING DOMAIN-CONTAINING PROTEIN-RELATED-RELATED"/>
    <property type="match status" value="1"/>
</dbReference>
<organism evidence="2 3">
    <name type="scientific">Dendrobium thyrsiflorum</name>
    <name type="common">Pinecone-like raceme dendrobium</name>
    <name type="synonym">Orchid</name>
    <dbReference type="NCBI Taxonomy" id="117978"/>
    <lineage>
        <taxon>Eukaryota</taxon>
        <taxon>Viridiplantae</taxon>
        <taxon>Streptophyta</taxon>
        <taxon>Embryophyta</taxon>
        <taxon>Tracheophyta</taxon>
        <taxon>Spermatophyta</taxon>
        <taxon>Magnoliopsida</taxon>
        <taxon>Liliopsida</taxon>
        <taxon>Asparagales</taxon>
        <taxon>Orchidaceae</taxon>
        <taxon>Epidendroideae</taxon>
        <taxon>Malaxideae</taxon>
        <taxon>Dendrobiinae</taxon>
        <taxon>Dendrobium</taxon>
    </lineage>
</organism>
<dbReference type="PROSITE" id="PS50878">
    <property type="entry name" value="RT_POL"/>
    <property type="match status" value="1"/>
</dbReference>
<dbReference type="InterPro" id="IPR000477">
    <property type="entry name" value="RT_dom"/>
</dbReference>
<dbReference type="AlphaFoldDB" id="A0ABD0UED1"/>